<name>A0A1M7HYE5_9BACT</name>
<evidence type="ECO:0000313" key="2">
    <source>
        <dbReference type="Proteomes" id="UP000184420"/>
    </source>
</evidence>
<organism evidence="1 2">
    <name type="scientific">Chitinophaga jiangningensis</name>
    <dbReference type="NCBI Taxonomy" id="1419482"/>
    <lineage>
        <taxon>Bacteria</taxon>
        <taxon>Pseudomonadati</taxon>
        <taxon>Bacteroidota</taxon>
        <taxon>Chitinophagia</taxon>
        <taxon>Chitinophagales</taxon>
        <taxon>Chitinophagaceae</taxon>
        <taxon>Chitinophaga</taxon>
    </lineage>
</organism>
<dbReference type="OrthoDB" id="676791at2"/>
<dbReference type="STRING" id="1419482.SAMN05444266_107429"/>
<dbReference type="Proteomes" id="UP000184420">
    <property type="component" value="Unassembled WGS sequence"/>
</dbReference>
<reference evidence="1 2" key="1">
    <citation type="submission" date="2016-11" db="EMBL/GenBank/DDBJ databases">
        <authorList>
            <person name="Jaros S."/>
            <person name="Januszkiewicz K."/>
            <person name="Wedrychowicz H."/>
        </authorList>
    </citation>
    <scope>NUCLEOTIDE SEQUENCE [LARGE SCALE GENOMIC DNA]</scope>
    <source>
        <strain evidence="1 2">DSM 27406</strain>
    </source>
</reference>
<evidence type="ECO:0000313" key="1">
    <source>
        <dbReference type="EMBL" id="SHM33399.1"/>
    </source>
</evidence>
<dbReference type="EMBL" id="FRBL01000007">
    <property type="protein sequence ID" value="SHM33399.1"/>
    <property type="molecule type" value="Genomic_DNA"/>
</dbReference>
<gene>
    <name evidence="1" type="ORF">SAMN05444266_107429</name>
</gene>
<protein>
    <submittedName>
        <fullName evidence="1">Uncharacterized protein</fullName>
    </submittedName>
</protein>
<proteinExistence type="predicted"/>
<sequence length="70" mass="8118">MTISQHIHTLREHLAGLGLQPVAELSSNHQEVFKVCFLNKYEMQRWKELKEQDQSVTNHTIFEGLGESQP</sequence>
<keyword evidence="2" id="KW-1185">Reference proteome</keyword>
<accession>A0A1M7HYE5</accession>
<dbReference type="AlphaFoldDB" id="A0A1M7HYE5"/>
<dbReference type="RefSeq" id="WP_073084549.1">
    <property type="nucleotide sequence ID" value="NZ_FRBL01000007.1"/>
</dbReference>